<keyword evidence="2" id="KW-1185">Reference proteome</keyword>
<evidence type="ECO:0000313" key="1">
    <source>
        <dbReference type="EMBL" id="TFK67594.1"/>
    </source>
</evidence>
<accession>A0ACD3AQP5</accession>
<proteinExistence type="predicted"/>
<dbReference type="Proteomes" id="UP000308600">
    <property type="component" value="Unassembled WGS sequence"/>
</dbReference>
<reference evidence="1 2" key="1">
    <citation type="journal article" date="2019" name="Nat. Ecol. Evol.">
        <title>Megaphylogeny resolves global patterns of mushroom evolution.</title>
        <authorList>
            <person name="Varga T."/>
            <person name="Krizsan K."/>
            <person name="Foldi C."/>
            <person name="Dima B."/>
            <person name="Sanchez-Garcia M."/>
            <person name="Sanchez-Ramirez S."/>
            <person name="Szollosi G.J."/>
            <person name="Szarkandi J.G."/>
            <person name="Papp V."/>
            <person name="Albert L."/>
            <person name="Andreopoulos W."/>
            <person name="Angelini C."/>
            <person name="Antonin V."/>
            <person name="Barry K.W."/>
            <person name="Bougher N.L."/>
            <person name="Buchanan P."/>
            <person name="Buyck B."/>
            <person name="Bense V."/>
            <person name="Catcheside P."/>
            <person name="Chovatia M."/>
            <person name="Cooper J."/>
            <person name="Damon W."/>
            <person name="Desjardin D."/>
            <person name="Finy P."/>
            <person name="Geml J."/>
            <person name="Haridas S."/>
            <person name="Hughes K."/>
            <person name="Justo A."/>
            <person name="Karasinski D."/>
            <person name="Kautmanova I."/>
            <person name="Kiss B."/>
            <person name="Kocsube S."/>
            <person name="Kotiranta H."/>
            <person name="LaButti K.M."/>
            <person name="Lechner B.E."/>
            <person name="Liimatainen K."/>
            <person name="Lipzen A."/>
            <person name="Lukacs Z."/>
            <person name="Mihaltcheva S."/>
            <person name="Morgado L.N."/>
            <person name="Niskanen T."/>
            <person name="Noordeloos M.E."/>
            <person name="Ohm R.A."/>
            <person name="Ortiz-Santana B."/>
            <person name="Ovrebo C."/>
            <person name="Racz N."/>
            <person name="Riley R."/>
            <person name="Savchenko A."/>
            <person name="Shiryaev A."/>
            <person name="Soop K."/>
            <person name="Spirin V."/>
            <person name="Szebenyi C."/>
            <person name="Tomsovsky M."/>
            <person name="Tulloss R.E."/>
            <person name="Uehling J."/>
            <person name="Grigoriev I.V."/>
            <person name="Vagvolgyi C."/>
            <person name="Papp T."/>
            <person name="Martin F.M."/>
            <person name="Miettinen O."/>
            <person name="Hibbett D.S."/>
            <person name="Nagy L.G."/>
        </authorList>
    </citation>
    <scope>NUCLEOTIDE SEQUENCE [LARGE SCALE GENOMIC DNA]</scope>
    <source>
        <strain evidence="1 2">NL-1719</strain>
    </source>
</reference>
<protein>
    <submittedName>
        <fullName evidence="1">Uncharacterized protein</fullName>
    </submittedName>
</protein>
<gene>
    <name evidence="1" type="ORF">BDN72DRAFT_91783</name>
</gene>
<organism evidence="1 2">
    <name type="scientific">Pluteus cervinus</name>
    <dbReference type="NCBI Taxonomy" id="181527"/>
    <lineage>
        <taxon>Eukaryota</taxon>
        <taxon>Fungi</taxon>
        <taxon>Dikarya</taxon>
        <taxon>Basidiomycota</taxon>
        <taxon>Agaricomycotina</taxon>
        <taxon>Agaricomycetes</taxon>
        <taxon>Agaricomycetidae</taxon>
        <taxon>Agaricales</taxon>
        <taxon>Pluteineae</taxon>
        <taxon>Pluteaceae</taxon>
        <taxon>Pluteus</taxon>
    </lineage>
</organism>
<sequence length="228" mass="25431">MEGSSRYITRTWADEGERMTDMTTLLAEVNGSPQPIMDEIFFEFSAKYLPAAVDRFIEASFPVPPSISELHNVHFNVLKRLQASPYFTKYLRSEHPIALPGNKLGHVVAGRLATMATLHRGFVLNPGYAGPLSNALELLVYVLVVFTSDQEPVPPEVKRVLVPFFEDCQGSSHQTLKETSKGLLNMLVHGYPADPNPERDDYRKLIRGRNKCKLPGCDITAGLKTCAR</sequence>
<evidence type="ECO:0000313" key="2">
    <source>
        <dbReference type="Proteomes" id="UP000308600"/>
    </source>
</evidence>
<name>A0ACD3AQP5_9AGAR</name>
<dbReference type="EMBL" id="ML208372">
    <property type="protein sequence ID" value="TFK67594.1"/>
    <property type="molecule type" value="Genomic_DNA"/>
</dbReference>